<feature type="transmembrane region" description="Helical" evidence="1">
    <location>
        <begin position="9"/>
        <end position="28"/>
    </location>
</feature>
<keyword evidence="1" id="KW-1133">Transmembrane helix</keyword>
<name>S4PTK3_9NEOP</name>
<organism evidence="2">
    <name type="scientific">Pararge aegeria</name>
    <name type="common">speckled wood butterfly</name>
    <dbReference type="NCBI Taxonomy" id="116150"/>
    <lineage>
        <taxon>Eukaryota</taxon>
        <taxon>Metazoa</taxon>
        <taxon>Ecdysozoa</taxon>
        <taxon>Arthropoda</taxon>
        <taxon>Hexapoda</taxon>
        <taxon>Insecta</taxon>
        <taxon>Pterygota</taxon>
        <taxon>Neoptera</taxon>
        <taxon>Endopterygota</taxon>
        <taxon>Lepidoptera</taxon>
        <taxon>Glossata</taxon>
        <taxon>Ditrysia</taxon>
        <taxon>Papilionoidea</taxon>
        <taxon>Nymphalidae</taxon>
        <taxon>Satyrinae</taxon>
        <taxon>Satyrini</taxon>
        <taxon>Parargina</taxon>
        <taxon>Pararge</taxon>
    </lineage>
</organism>
<protein>
    <submittedName>
        <fullName evidence="2">Uncharacterized protein</fullName>
    </submittedName>
</protein>
<keyword evidence="1" id="KW-0472">Membrane</keyword>
<evidence type="ECO:0000256" key="1">
    <source>
        <dbReference type="SAM" id="Phobius"/>
    </source>
</evidence>
<evidence type="ECO:0000313" key="2">
    <source>
        <dbReference type="EMBL" id="JAA80672.1"/>
    </source>
</evidence>
<reference evidence="2" key="2">
    <citation type="submission" date="2013-05" db="EMBL/GenBank/DDBJ databases">
        <authorList>
            <person name="Carter J.-M."/>
            <person name="Baker S.C."/>
            <person name="Pink R."/>
            <person name="Carter D.R.F."/>
            <person name="Collins A."/>
            <person name="Tomlin J."/>
            <person name="Gibbs M."/>
            <person name="Breuker C.J."/>
        </authorList>
    </citation>
    <scope>NUCLEOTIDE SEQUENCE</scope>
    <source>
        <tissue evidence="2">Ovary</tissue>
    </source>
</reference>
<feature type="transmembrane region" description="Helical" evidence="1">
    <location>
        <begin position="48"/>
        <end position="67"/>
    </location>
</feature>
<accession>S4PTK3</accession>
<keyword evidence="1" id="KW-0812">Transmembrane</keyword>
<dbReference type="AlphaFoldDB" id="S4PTK3"/>
<reference evidence="2" key="1">
    <citation type="journal article" date="2013" name="BMC Genomics">
        <title>Unscrambling butterfly oogenesis.</title>
        <authorList>
            <person name="Carter J.M."/>
            <person name="Baker S.C."/>
            <person name="Pink R."/>
            <person name="Carter D.R."/>
            <person name="Collins A."/>
            <person name="Tomlin J."/>
            <person name="Gibbs M."/>
            <person name="Breuker C.J."/>
        </authorList>
    </citation>
    <scope>NUCLEOTIDE SEQUENCE</scope>
    <source>
        <tissue evidence="2">Ovary</tissue>
    </source>
</reference>
<proteinExistence type="predicted"/>
<sequence length="70" mass="8318">MLLGIHRQLPYVFVLFFYHMYLIYRVSFSKAGLLYQQSGYKTILFKSIQSFFFLMRSIAVSGHLIAFQIK</sequence>
<dbReference type="EMBL" id="GAIX01011888">
    <property type="protein sequence ID" value="JAA80672.1"/>
    <property type="molecule type" value="Transcribed_RNA"/>
</dbReference>